<protein>
    <submittedName>
        <fullName evidence="1">Transglutaminase-like superfamily protein</fullName>
    </submittedName>
</protein>
<name>V6LU56_9EUKA</name>
<dbReference type="OrthoDB" id="2128161at2759"/>
<dbReference type="AlphaFoldDB" id="V6LU56"/>
<evidence type="ECO:0000313" key="1">
    <source>
        <dbReference type="EMBL" id="EST47778.1"/>
    </source>
</evidence>
<sequence length="736" mass="86660">MMNLRLTYQGSQNKEYLRQLNEYFVEQDRPVYFSFNQKITELQVKEIFNEYFSDFPEHSLFIPQQIRQSNKETQVSFRCLDEKRHKEILSILSNLSPQSLYEYITGQVKQFSSSLDISTLLSFQGNALNSAQAFTYGLHQKNIPATVVTIGYQNIDIFAVVSIINRQYQLSIPYLDSIQINSQQQQGFFMVQNLLQQFIHQNMFQWKSDQFQVSQFIGYNSPIVTNQLLIQNEDVYKINYQCNTTLLIFPKIRDQIKQIIKDIQYAAYQQYKKQDQLFELQSYSVKNYYLQLVFVQQSVQFFDANNINIDFNSQRPIVSENHTAKNIIMQQLQNYDAKYQTNSALKWQDSGFYFVFNVTINKIISKGTCRITNGFRYYTQFLSKNQVNILNLIISSAITITPQIKIPLNLKVVENDLKILQKVIQLDYPELFYIYISKFEIQNNCITSIEIIKNQNSNIEQTQKHLFSIADTLIQQFKQQKFQFSEFFQNFIHKNVQYNERNIERSSQLLYEHSVIGCLIDRKCVCQGIACAYKFLCDILGLKTIQVIGFGGSRPHSWIIQEINKNYYNIDFTWNLTSQTNLYLNAPDILLHDHVRDNEFNLPDCNQFKEYYYQKMGYFCKDLSVVKQIILKQLNNEYIQLIFDKQIPNISILIQEMLCEISFDIHKVISAVTIQNISKIMYKFTIEVEDCSIFKGGIKIGKYLAKGNAKEEIKNIRGINKVKYVQIGQYFKFEIS</sequence>
<reference evidence="1 2" key="1">
    <citation type="journal article" date="2014" name="PLoS Genet.">
        <title>The Genome of Spironucleus salmonicida Highlights a Fish Pathogen Adapted to Fluctuating Environments.</title>
        <authorList>
            <person name="Xu F."/>
            <person name="Jerlstrom-Hultqvist J."/>
            <person name="Einarsson E."/>
            <person name="Astvaldsson A."/>
            <person name="Svard S.G."/>
            <person name="Andersson J.O."/>
        </authorList>
    </citation>
    <scope>NUCLEOTIDE SEQUENCE</scope>
    <source>
        <strain evidence="2">ATCC 50377</strain>
    </source>
</reference>
<proteinExistence type="predicted"/>
<gene>
    <name evidence="1" type="ORF">SS50377_12177</name>
    <name evidence="2" type="ORF">SS50377_26355</name>
</gene>
<evidence type="ECO:0000313" key="2">
    <source>
        <dbReference type="EMBL" id="KAH0572146.1"/>
    </source>
</evidence>
<accession>V6LU56</accession>
<evidence type="ECO:0000313" key="3">
    <source>
        <dbReference type="Proteomes" id="UP000018208"/>
    </source>
</evidence>
<organism evidence="1">
    <name type="scientific">Spironucleus salmonicida</name>
    <dbReference type="NCBI Taxonomy" id="348837"/>
    <lineage>
        <taxon>Eukaryota</taxon>
        <taxon>Metamonada</taxon>
        <taxon>Diplomonadida</taxon>
        <taxon>Hexamitidae</taxon>
        <taxon>Hexamitinae</taxon>
        <taxon>Spironucleus</taxon>
    </lineage>
</organism>
<dbReference type="EMBL" id="KI546035">
    <property type="protein sequence ID" value="EST47778.1"/>
    <property type="molecule type" value="Genomic_DNA"/>
</dbReference>
<reference evidence="2" key="2">
    <citation type="submission" date="2020-12" db="EMBL/GenBank/DDBJ databases">
        <title>New Spironucleus salmonicida genome in near-complete chromosomes.</title>
        <authorList>
            <person name="Xu F."/>
            <person name="Kurt Z."/>
            <person name="Jimenez-Gonzalez A."/>
            <person name="Astvaldsson A."/>
            <person name="Andersson J.O."/>
            <person name="Svard S.G."/>
        </authorList>
    </citation>
    <scope>NUCLEOTIDE SEQUENCE</scope>
    <source>
        <strain evidence="2">ATCC 50377</strain>
    </source>
</reference>
<keyword evidence="3" id="KW-1185">Reference proteome</keyword>
<dbReference type="Proteomes" id="UP000018208">
    <property type="component" value="Unassembled WGS sequence"/>
</dbReference>
<dbReference type="InterPro" id="IPR038765">
    <property type="entry name" value="Papain-like_cys_pep_sf"/>
</dbReference>
<dbReference type="VEuPathDB" id="GiardiaDB:SS50377_26355"/>
<dbReference type="SUPFAM" id="SSF54001">
    <property type="entry name" value="Cysteine proteinases"/>
    <property type="match status" value="1"/>
</dbReference>
<dbReference type="EMBL" id="AUWU02000006">
    <property type="protein sequence ID" value="KAH0572146.1"/>
    <property type="molecule type" value="Genomic_DNA"/>
</dbReference>